<dbReference type="PANTHER" id="PTHR33877">
    <property type="entry name" value="SLL1193 PROTEIN"/>
    <property type="match status" value="1"/>
</dbReference>
<dbReference type="SMART" id="SM00507">
    <property type="entry name" value="HNHc"/>
    <property type="match status" value="1"/>
</dbReference>
<evidence type="ECO:0000313" key="3">
    <source>
        <dbReference type="Proteomes" id="UP000249794"/>
    </source>
</evidence>
<dbReference type="EMBL" id="QBMP01000420">
    <property type="protein sequence ID" value="PZO42617.1"/>
    <property type="molecule type" value="Genomic_DNA"/>
</dbReference>
<dbReference type="Gene3D" id="1.10.30.50">
    <property type="match status" value="1"/>
</dbReference>
<dbReference type="Proteomes" id="UP000249794">
    <property type="component" value="Unassembled WGS sequence"/>
</dbReference>
<reference evidence="3" key="1">
    <citation type="submission" date="2018-04" db="EMBL/GenBank/DDBJ databases">
        <authorList>
            <person name="Cornet L."/>
        </authorList>
    </citation>
    <scope>NUCLEOTIDE SEQUENCE [LARGE SCALE GENOMIC DNA]</scope>
</reference>
<reference evidence="2 3" key="2">
    <citation type="submission" date="2018-06" db="EMBL/GenBank/DDBJ databases">
        <title>Metagenomic assembly of (sub)arctic Cyanobacteria and their associated microbiome from non-axenic cultures.</title>
        <authorList>
            <person name="Baurain D."/>
        </authorList>
    </citation>
    <scope>NUCLEOTIDE SEQUENCE [LARGE SCALE GENOMIC DNA]</scope>
    <source>
        <strain evidence="2">ULC027bin1</strain>
    </source>
</reference>
<name>A0A2W4WHF8_9CYAN</name>
<comment type="caution">
    <text evidence="2">The sequence shown here is derived from an EMBL/GenBank/DDBJ whole genome shotgun (WGS) entry which is preliminary data.</text>
</comment>
<organism evidence="2 3">
    <name type="scientific">Phormidesmis priestleyi</name>
    <dbReference type="NCBI Taxonomy" id="268141"/>
    <lineage>
        <taxon>Bacteria</taxon>
        <taxon>Bacillati</taxon>
        <taxon>Cyanobacteriota</taxon>
        <taxon>Cyanophyceae</taxon>
        <taxon>Leptolyngbyales</taxon>
        <taxon>Leptolyngbyaceae</taxon>
        <taxon>Phormidesmis</taxon>
    </lineage>
</organism>
<gene>
    <name evidence="2" type="ORF">DCF15_22810</name>
</gene>
<accession>A0A2W4WHF8</accession>
<feature type="domain" description="HNH nuclease" evidence="1">
    <location>
        <begin position="6"/>
        <end position="61"/>
    </location>
</feature>
<dbReference type="Pfam" id="PF01844">
    <property type="entry name" value="HNH"/>
    <property type="match status" value="1"/>
</dbReference>
<evidence type="ECO:0000259" key="1">
    <source>
        <dbReference type="SMART" id="SM00507"/>
    </source>
</evidence>
<evidence type="ECO:0000313" key="2">
    <source>
        <dbReference type="EMBL" id="PZO42617.1"/>
    </source>
</evidence>
<dbReference type="GO" id="GO:0008270">
    <property type="term" value="F:zinc ion binding"/>
    <property type="evidence" value="ECO:0007669"/>
    <property type="project" value="InterPro"/>
</dbReference>
<dbReference type="AlphaFoldDB" id="A0A2W4WHF8"/>
<dbReference type="PANTHER" id="PTHR33877:SF1">
    <property type="entry name" value="TYPE IV METHYL-DIRECTED RESTRICTION ENZYME ECOKMCRA"/>
    <property type="match status" value="1"/>
</dbReference>
<dbReference type="GO" id="GO:0003676">
    <property type="term" value="F:nucleic acid binding"/>
    <property type="evidence" value="ECO:0007669"/>
    <property type="project" value="InterPro"/>
</dbReference>
<sequence>MSISLTLKLQIRQRAEYLCEYCHSSEEASTSQFTIDHLQPRSLGGSDELENLALACHRCNIRRYNFTTGIDPQTNAIVPLFNPIGVTH</sequence>
<dbReference type="InterPro" id="IPR052892">
    <property type="entry name" value="NA-targeting_endonuclease"/>
</dbReference>
<dbReference type="InterPro" id="IPR002711">
    <property type="entry name" value="HNH"/>
</dbReference>
<proteinExistence type="predicted"/>
<dbReference type="CDD" id="cd00085">
    <property type="entry name" value="HNHc"/>
    <property type="match status" value="1"/>
</dbReference>
<dbReference type="InterPro" id="IPR003615">
    <property type="entry name" value="HNH_nuc"/>
</dbReference>
<dbReference type="GO" id="GO:0004519">
    <property type="term" value="F:endonuclease activity"/>
    <property type="evidence" value="ECO:0007669"/>
    <property type="project" value="InterPro"/>
</dbReference>
<protein>
    <recommendedName>
        <fullName evidence="1">HNH nuclease domain-containing protein</fullName>
    </recommendedName>
</protein>